<protein>
    <submittedName>
        <fullName evidence="2">TonB-dependent receptor</fullName>
    </submittedName>
</protein>
<reference evidence="2 3" key="1">
    <citation type="submission" date="2018-08" db="EMBL/GenBank/DDBJ databases">
        <title>A genome reference for cultivated species of the human gut microbiota.</title>
        <authorList>
            <person name="Zou Y."/>
            <person name="Xue W."/>
            <person name="Luo G."/>
        </authorList>
    </citation>
    <scope>NUCLEOTIDE SEQUENCE [LARGE SCALE GENOMIC DNA]</scope>
    <source>
        <strain evidence="2 3">AM40-30BH</strain>
    </source>
</reference>
<dbReference type="InterPro" id="IPR008969">
    <property type="entry name" value="CarboxyPept-like_regulatory"/>
</dbReference>
<evidence type="ECO:0000313" key="3">
    <source>
        <dbReference type="Proteomes" id="UP000284379"/>
    </source>
</evidence>
<evidence type="ECO:0000313" key="2">
    <source>
        <dbReference type="EMBL" id="RHB35431.1"/>
    </source>
</evidence>
<dbReference type="SUPFAM" id="SSF56935">
    <property type="entry name" value="Porins"/>
    <property type="match status" value="1"/>
</dbReference>
<sequence length="1035" mass="115177">MNNINTLQYNFKFMDIKLKLKHLLLMLFLLNMGILNAQQKIKVTGQIVDNNQEAIIGANVLIKGTTIGTITDFNGNFTLDANIGSVLNVTYLGYVPQEVTVTAQQPMVITLKENAQELNEVVVVGYGTQKKISTIGAQSGIKVVSELKQPVANLSTVLAGRVSGIVGLQQTGEPGNDAANIWVRGIATLGGTSPLILVDGVERSMDDLNPEDIESFSILKDASATAVYGVRGANGVIIITTKNGEIGKPRIRAEYTYGFTRFTKLPELADGITYMQCANEAATTRGKDPLFSAEKIGMTASGLDPYLYPNVDWYDQIFNDWGHNQRVSVNVNGGSENVQYYVSLSYYDEAGLFKVDNMQDYKSEIKYSRYNFNSSLNMKVTPTTNLKLNIKGNMADKNSPYVKSDDIFSAVFRIPAIQMPVIYPGDRVPFLSTGGGLMNPLAELTKKGYRSTTHSKVMADLSLEQKLDFITKGLSFKGMFAYDIENKTYLNRTRSYNTYWADSRDENGELIIVQQGNSVDEYLKLERGTDKNQRKYYMEAALNYNRTFADAHTVTGMLLFNRSDRSDLNSNSLTYSLPYRSQGLAGRATYSFKDRYMAEVNFGYNGSENFTPGKRYGFFPSFGAGWVASNEPWFEPVSDVISLLKVRASYGQVGSDQIKIGDTTYRFGFLSEMSSSSNVYQFGLPNNTYGVTGGKDVSKYAVNVGWEVSTKANLGLDLELFRGDLTLNFDVFKERREDIFIQRQSIPATAGINVVVTGNLGIVENKGFEVNADFNKRFGDFIWGVKGNLSYNKNKIIEDDTPSKPYPWMESRGTSVGQRLGYICDGFYTDDDINNPDVAKTVEPVMAGDLKYRDLNGDNVIDDYDKTYIGKGTVPNIVYGFGTTAEWKGFSLGAFFQGVGSCDIFMNGTDFVPFENATARGNLFSNITDRWTENNPRQDALYPRLAISGTNQNYATSDHWIKNGAFLRLKTLDFGYTIPKTITSKWHISNLRFYVLATNVFTISGFDMWDPELGNGTGTKYPNISTYSLGLSFQF</sequence>
<dbReference type="FunFam" id="2.170.130.10:FF:000003">
    <property type="entry name" value="SusC/RagA family TonB-linked outer membrane protein"/>
    <property type="match status" value="1"/>
</dbReference>
<keyword evidence="2" id="KW-0675">Receptor</keyword>
<dbReference type="InterPro" id="IPR012910">
    <property type="entry name" value="Plug_dom"/>
</dbReference>
<dbReference type="Gene3D" id="2.170.130.10">
    <property type="entry name" value="TonB-dependent receptor, plug domain"/>
    <property type="match status" value="1"/>
</dbReference>
<name>A0A413VPE3_9BACE</name>
<dbReference type="EMBL" id="QSGO01000006">
    <property type="protein sequence ID" value="RHB35431.1"/>
    <property type="molecule type" value="Genomic_DNA"/>
</dbReference>
<organism evidence="2 3">
    <name type="scientific">Bacteroides nordii</name>
    <dbReference type="NCBI Taxonomy" id="291645"/>
    <lineage>
        <taxon>Bacteria</taxon>
        <taxon>Pseudomonadati</taxon>
        <taxon>Bacteroidota</taxon>
        <taxon>Bacteroidia</taxon>
        <taxon>Bacteroidales</taxon>
        <taxon>Bacteroidaceae</taxon>
        <taxon>Bacteroides</taxon>
    </lineage>
</organism>
<dbReference type="Gene3D" id="2.60.40.1120">
    <property type="entry name" value="Carboxypeptidase-like, regulatory domain"/>
    <property type="match status" value="1"/>
</dbReference>
<accession>A0A413VPE3</accession>
<evidence type="ECO:0000259" key="1">
    <source>
        <dbReference type="Pfam" id="PF07715"/>
    </source>
</evidence>
<dbReference type="NCBIfam" id="TIGR04057">
    <property type="entry name" value="SusC_RagA_signa"/>
    <property type="match status" value="1"/>
</dbReference>
<dbReference type="Proteomes" id="UP000284379">
    <property type="component" value="Unassembled WGS sequence"/>
</dbReference>
<proteinExistence type="predicted"/>
<gene>
    <name evidence="2" type="ORF">DW888_09935</name>
</gene>
<dbReference type="Pfam" id="PF13715">
    <property type="entry name" value="CarbopepD_reg_2"/>
    <property type="match status" value="1"/>
</dbReference>
<dbReference type="InterPro" id="IPR023996">
    <property type="entry name" value="TonB-dep_OMP_SusC/RagA"/>
</dbReference>
<dbReference type="SUPFAM" id="SSF49464">
    <property type="entry name" value="Carboxypeptidase regulatory domain-like"/>
    <property type="match status" value="1"/>
</dbReference>
<dbReference type="InterPro" id="IPR023997">
    <property type="entry name" value="TonB-dep_OMP_SusC/RagA_CS"/>
</dbReference>
<comment type="caution">
    <text evidence="2">The sequence shown here is derived from an EMBL/GenBank/DDBJ whole genome shotgun (WGS) entry which is preliminary data.</text>
</comment>
<feature type="domain" description="TonB-dependent receptor plug" evidence="1">
    <location>
        <begin position="148"/>
        <end position="236"/>
    </location>
</feature>
<dbReference type="NCBIfam" id="TIGR04056">
    <property type="entry name" value="OMP_RagA_SusC"/>
    <property type="match status" value="1"/>
</dbReference>
<dbReference type="FunFam" id="2.60.40.1120:FF:000003">
    <property type="entry name" value="Outer membrane protein Omp121"/>
    <property type="match status" value="1"/>
</dbReference>
<dbReference type="AlphaFoldDB" id="A0A413VPE3"/>
<dbReference type="Pfam" id="PF07715">
    <property type="entry name" value="Plug"/>
    <property type="match status" value="1"/>
</dbReference>
<dbReference type="InterPro" id="IPR037066">
    <property type="entry name" value="Plug_dom_sf"/>
</dbReference>